<dbReference type="Pfam" id="PF05721">
    <property type="entry name" value="PhyH"/>
    <property type="match status" value="1"/>
</dbReference>
<dbReference type="SMART" id="SM00671">
    <property type="entry name" value="SEL1"/>
    <property type="match status" value="2"/>
</dbReference>
<evidence type="ECO:0000313" key="1">
    <source>
        <dbReference type="EMBL" id="CAD8428214.1"/>
    </source>
</evidence>
<dbReference type="InterPro" id="IPR008775">
    <property type="entry name" value="Phytyl_CoA_dOase-like"/>
</dbReference>
<dbReference type="Gene3D" id="2.60.120.620">
    <property type="entry name" value="q2cbj1_9rhob like domain"/>
    <property type="match status" value="1"/>
</dbReference>
<accession>A0A7S0GNJ1</accession>
<proteinExistence type="predicted"/>
<sequence>MGGDDVTLYELSALISEPGSPRQPVHPDNPYQDVPPLLTVFIALQDILPGMGPTSFLPRSHTAATHAAYNDSVPARDELLQQSSSVAALLRSGDVALFDSRTMHCGGANDAVEGDTRVLLYLSFRNPRATEAIGNVGSMLPSIPSTTLRELRAKLSRGTTGTDPFDDAQEAESILRSLRLAAAQGDARSQLQLGTHYYLGEGGVGDVNPIEAVRWFERAADQGLAHAQFNLGFCYSVGMGVTEVDVERATELFLKAAEQGHPGAREAYDEARG</sequence>
<protein>
    <submittedName>
        <fullName evidence="1">Uncharacterized protein</fullName>
    </submittedName>
</protein>
<gene>
    <name evidence="1" type="ORF">PINE0816_LOCUS24384</name>
</gene>
<dbReference type="AlphaFoldDB" id="A0A7S0GNJ1"/>
<reference evidence="1" key="1">
    <citation type="submission" date="2021-01" db="EMBL/GenBank/DDBJ databases">
        <authorList>
            <person name="Corre E."/>
            <person name="Pelletier E."/>
            <person name="Niang G."/>
            <person name="Scheremetjew M."/>
            <person name="Finn R."/>
            <person name="Kale V."/>
            <person name="Holt S."/>
            <person name="Cochrane G."/>
            <person name="Meng A."/>
            <person name="Brown T."/>
            <person name="Cohen L."/>
        </authorList>
    </citation>
    <scope>NUCLEOTIDE SEQUENCE</scope>
    <source>
        <strain evidence="1">CCAP1064/1</strain>
    </source>
</reference>
<dbReference type="SUPFAM" id="SSF51197">
    <property type="entry name" value="Clavaminate synthase-like"/>
    <property type="match status" value="1"/>
</dbReference>
<dbReference type="InterPro" id="IPR006597">
    <property type="entry name" value="Sel1-like"/>
</dbReference>
<dbReference type="PANTHER" id="PTHR37563">
    <property type="entry name" value="PHYTANOYL-COA DIOXYGENASE FAMILY PROTEIN (AFU_ORTHOLOGUE AFUA_2G03330)"/>
    <property type="match status" value="1"/>
</dbReference>
<dbReference type="EMBL" id="HBEL01053264">
    <property type="protein sequence ID" value="CAD8428214.1"/>
    <property type="molecule type" value="Transcribed_RNA"/>
</dbReference>
<dbReference type="PANTHER" id="PTHR37563:SF2">
    <property type="entry name" value="PHYTANOYL-COA DIOXYGENASE FAMILY PROTEIN (AFU_ORTHOLOGUE AFUA_2G03330)"/>
    <property type="match status" value="1"/>
</dbReference>
<dbReference type="Pfam" id="PF08238">
    <property type="entry name" value="Sel1"/>
    <property type="match status" value="2"/>
</dbReference>
<organism evidence="1">
    <name type="scientific">Proboscia inermis</name>
    <dbReference type="NCBI Taxonomy" id="420281"/>
    <lineage>
        <taxon>Eukaryota</taxon>
        <taxon>Sar</taxon>
        <taxon>Stramenopiles</taxon>
        <taxon>Ochrophyta</taxon>
        <taxon>Bacillariophyta</taxon>
        <taxon>Coscinodiscophyceae</taxon>
        <taxon>Rhizosoleniophycidae</taxon>
        <taxon>Rhizosoleniales</taxon>
        <taxon>Rhizosoleniaceae</taxon>
        <taxon>Proboscia</taxon>
    </lineage>
</organism>
<dbReference type="InterPro" id="IPR011990">
    <property type="entry name" value="TPR-like_helical_dom_sf"/>
</dbReference>
<dbReference type="Gene3D" id="1.25.40.10">
    <property type="entry name" value="Tetratricopeptide repeat domain"/>
    <property type="match status" value="1"/>
</dbReference>
<dbReference type="SUPFAM" id="SSF81901">
    <property type="entry name" value="HCP-like"/>
    <property type="match status" value="1"/>
</dbReference>
<name>A0A7S0GNJ1_9STRA</name>
<dbReference type="InterPro" id="IPR051961">
    <property type="entry name" value="Fungal_Metabolite_Diox"/>
</dbReference>